<evidence type="ECO:0000313" key="4">
    <source>
        <dbReference type="Proteomes" id="UP000501128"/>
    </source>
</evidence>
<sequence length="130" mass="15030">MKRTKEEVVAWRLQKSTNDLDAAKSMVDNHHWDGAVNRLYYAAFHAVTAAMLNDNIRVKSHVGVKLMLGEQYSKAGRIDEQWAKFYARLFRFRQDSDYEDFAVFTADDVVPLLAQTEEFIAVIKQLIDTD</sequence>
<accession>A0A7L5DI06</accession>
<dbReference type="InterPro" id="IPR007842">
    <property type="entry name" value="HEPN_dom"/>
</dbReference>
<feature type="domain" description="HEPN" evidence="2">
    <location>
        <begin position="11"/>
        <end position="125"/>
    </location>
</feature>
<dbReference type="KEGG" id="srho:HH216_05900"/>
<dbReference type="Pfam" id="PF05168">
    <property type="entry name" value="HEPN"/>
    <property type="match status" value="1"/>
</dbReference>
<keyword evidence="4" id="KW-1185">Reference proteome</keyword>
<proteinExistence type="inferred from homology"/>
<dbReference type="InterPro" id="IPR052226">
    <property type="entry name" value="UPF0332_toxin"/>
</dbReference>
<dbReference type="PANTHER" id="PTHR36565">
    <property type="entry name" value="UPF0332 PROTEIN TM_1000"/>
    <property type="match status" value="1"/>
</dbReference>
<dbReference type="Gene3D" id="1.20.120.330">
    <property type="entry name" value="Nucleotidyltransferases domain 2"/>
    <property type="match status" value="1"/>
</dbReference>
<dbReference type="AlphaFoldDB" id="A0A7L5DI06"/>
<protein>
    <submittedName>
        <fullName evidence="3">HEPN domain-containing protein</fullName>
    </submittedName>
</protein>
<evidence type="ECO:0000313" key="3">
    <source>
        <dbReference type="EMBL" id="QJD78004.1"/>
    </source>
</evidence>
<comment type="similarity">
    <text evidence="1">Belongs to the UPF0332 family.</text>
</comment>
<dbReference type="EMBL" id="CP051677">
    <property type="protein sequence ID" value="QJD78004.1"/>
    <property type="molecule type" value="Genomic_DNA"/>
</dbReference>
<evidence type="ECO:0000259" key="2">
    <source>
        <dbReference type="Pfam" id="PF05168"/>
    </source>
</evidence>
<dbReference type="PANTHER" id="PTHR36565:SF1">
    <property type="entry name" value="UPF0332 PROTEIN TM_1000"/>
    <property type="match status" value="1"/>
</dbReference>
<dbReference type="Proteomes" id="UP000501128">
    <property type="component" value="Chromosome"/>
</dbReference>
<reference evidence="3 4" key="1">
    <citation type="submission" date="2020-04" db="EMBL/GenBank/DDBJ databases">
        <title>Genome sequencing of novel species.</title>
        <authorList>
            <person name="Heo J."/>
            <person name="Kim S.-J."/>
            <person name="Kim J.-S."/>
            <person name="Hong S.-B."/>
            <person name="Kwon S.-W."/>
        </authorList>
    </citation>
    <scope>NUCLEOTIDE SEQUENCE [LARGE SCALE GENOMIC DNA]</scope>
    <source>
        <strain evidence="3 4">CJU-R4</strain>
    </source>
</reference>
<dbReference type="RefSeq" id="WP_169549948.1">
    <property type="nucleotide sequence ID" value="NZ_CP051677.1"/>
</dbReference>
<name>A0A7L5DI06_9BACT</name>
<gene>
    <name evidence="3" type="ORF">HH216_05900</name>
</gene>
<evidence type="ECO:0000256" key="1">
    <source>
        <dbReference type="ARBA" id="ARBA00038248"/>
    </source>
</evidence>
<organism evidence="3 4">
    <name type="scientific">Spirosoma rhododendri</name>
    <dbReference type="NCBI Taxonomy" id="2728024"/>
    <lineage>
        <taxon>Bacteria</taxon>
        <taxon>Pseudomonadati</taxon>
        <taxon>Bacteroidota</taxon>
        <taxon>Cytophagia</taxon>
        <taxon>Cytophagales</taxon>
        <taxon>Cytophagaceae</taxon>
        <taxon>Spirosoma</taxon>
    </lineage>
</organism>